<reference evidence="2" key="1">
    <citation type="submission" date="2014-11" db="EMBL/GenBank/DDBJ databases">
        <authorList>
            <person name="Amaro Gonzalez C."/>
        </authorList>
    </citation>
    <scope>NUCLEOTIDE SEQUENCE</scope>
</reference>
<feature type="compositionally biased region" description="Polar residues" evidence="1">
    <location>
        <begin position="11"/>
        <end position="20"/>
    </location>
</feature>
<evidence type="ECO:0000313" key="2">
    <source>
        <dbReference type="EMBL" id="JAH87690.1"/>
    </source>
</evidence>
<feature type="compositionally biased region" description="Polar residues" evidence="1">
    <location>
        <begin position="26"/>
        <end position="35"/>
    </location>
</feature>
<accession>A0A0E9WDN9</accession>
<proteinExistence type="predicted"/>
<name>A0A0E9WDN9_ANGAN</name>
<protein>
    <submittedName>
        <fullName evidence="2">Uncharacterized protein</fullName>
    </submittedName>
</protein>
<feature type="region of interest" description="Disordered" evidence="1">
    <location>
        <begin position="1"/>
        <end position="35"/>
    </location>
</feature>
<evidence type="ECO:0000256" key="1">
    <source>
        <dbReference type="SAM" id="MobiDB-lite"/>
    </source>
</evidence>
<reference evidence="2" key="2">
    <citation type="journal article" date="2015" name="Fish Shellfish Immunol.">
        <title>Early steps in the European eel (Anguilla anguilla)-Vibrio vulnificus interaction in the gills: Role of the RtxA13 toxin.</title>
        <authorList>
            <person name="Callol A."/>
            <person name="Pajuelo D."/>
            <person name="Ebbesson L."/>
            <person name="Teles M."/>
            <person name="MacKenzie S."/>
            <person name="Amaro C."/>
        </authorList>
    </citation>
    <scope>NUCLEOTIDE SEQUENCE</scope>
</reference>
<dbReference type="AlphaFoldDB" id="A0A0E9WDN9"/>
<dbReference type="EMBL" id="GBXM01020887">
    <property type="protein sequence ID" value="JAH87690.1"/>
    <property type="molecule type" value="Transcribed_RNA"/>
</dbReference>
<sequence>MNLLEFLQPCLSPQRTLPRTSKNRTQEGTSRSTNP</sequence>
<organism evidence="2">
    <name type="scientific">Anguilla anguilla</name>
    <name type="common">European freshwater eel</name>
    <name type="synonym">Muraena anguilla</name>
    <dbReference type="NCBI Taxonomy" id="7936"/>
    <lineage>
        <taxon>Eukaryota</taxon>
        <taxon>Metazoa</taxon>
        <taxon>Chordata</taxon>
        <taxon>Craniata</taxon>
        <taxon>Vertebrata</taxon>
        <taxon>Euteleostomi</taxon>
        <taxon>Actinopterygii</taxon>
        <taxon>Neopterygii</taxon>
        <taxon>Teleostei</taxon>
        <taxon>Anguilliformes</taxon>
        <taxon>Anguillidae</taxon>
        <taxon>Anguilla</taxon>
    </lineage>
</organism>